<feature type="transmembrane region" description="Helical" evidence="1">
    <location>
        <begin position="64"/>
        <end position="84"/>
    </location>
</feature>
<evidence type="ECO:0000313" key="2">
    <source>
        <dbReference type="EMBL" id="OGZ29002.1"/>
    </source>
</evidence>
<feature type="transmembrane region" description="Helical" evidence="1">
    <location>
        <begin position="34"/>
        <end position="52"/>
    </location>
</feature>
<reference evidence="2 3" key="1">
    <citation type="journal article" date="2016" name="Nat. Commun.">
        <title>Thousands of microbial genomes shed light on interconnected biogeochemical processes in an aquifer system.</title>
        <authorList>
            <person name="Anantharaman K."/>
            <person name="Brown C.T."/>
            <person name="Hug L.A."/>
            <person name="Sharon I."/>
            <person name="Castelle C.J."/>
            <person name="Probst A.J."/>
            <person name="Thomas B.C."/>
            <person name="Singh A."/>
            <person name="Wilkins M.J."/>
            <person name="Karaoz U."/>
            <person name="Brodie E.L."/>
            <person name="Williams K.H."/>
            <person name="Hubbard S.S."/>
            <person name="Banfield J.F."/>
        </authorList>
    </citation>
    <scope>NUCLEOTIDE SEQUENCE [LARGE SCALE GENOMIC DNA]</scope>
</reference>
<keyword evidence="1" id="KW-0812">Transmembrane</keyword>
<protein>
    <submittedName>
        <fullName evidence="2">Uncharacterized protein</fullName>
    </submittedName>
</protein>
<sequence length="86" mass="9626">MQSIIKHLPHYISLITIFIAGLLGFYFFSYDKSFLVAIAVSLSASYVSWGIIHHTIHKDICLAIVLEYLAIAILGSILVLSLIFRT</sequence>
<accession>A0A1G2EU20</accession>
<dbReference type="EMBL" id="MHMN01000005">
    <property type="protein sequence ID" value="OGZ29002.1"/>
    <property type="molecule type" value="Genomic_DNA"/>
</dbReference>
<gene>
    <name evidence="2" type="ORF">A2427_03910</name>
</gene>
<feature type="transmembrane region" description="Helical" evidence="1">
    <location>
        <begin position="12"/>
        <end position="28"/>
    </location>
</feature>
<proteinExistence type="predicted"/>
<comment type="caution">
    <text evidence="2">The sequence shown here is derived from an EMBL/GenBank/DDBJ whole genome shotgun (WGS) entry which is preliminary data.</text>
</comment>
<organism evidence="2 3">
    <name type="scientific">Candidatus Nealsonbacteria bacterium RIFOXYC1_FULL_40_7</name>
    <dbReference type="NCBI Taxonomy" id="1801678"/>
    <lineage>
        <taxon>Bacteria</taxon>
        <taxon>Candidatus Nealsoniibacteriota</taxon>
    </lineage>
</organism>
<evidence type="ECO:0000256" key="1">
    <source>
        <dbReference type="SAM" id="Phobius"/>
    </source>
</evidence>
<dbReference type="AlphaFoldDB" id="A0A1G2EU20"/>
<keyword evidence="1" id="KW-1133">Transmembrane helix</keyword>
<dbReference type="Proteomes" id="UP000176326">
    <property type="component" value="Unassembled WGS sequence"/>
</dbReference>
<keyword evidence="1" id="KW-0472">Membrane</keyword>
<name>A0A1G2EU20_9BACT</name>
<evidence type="ECO:0000313" key="3">
    <source>
        <dbReference type="Proteomes" id="UP000176326"/>
    </source>
</evidence>